<dbReference type="InterPro" id="IPR029058">
    <property type="entry name" value="AB_hydrolase_fold"/>
</dbReference>
<keyword evidence="2" id="KW-1185">Reference proteome</keyword>
<protein>
    <recommendedName>
        <fullName evidence="3">Phospholipase/carboxylesterase/thioesterase domain-containing protein</fullName>
    </recommendedName>
</protein>
<dbReference type="InterPro" id="IPR011990">
    <property type="entry name" value="TPR-like_helical_dom_sf"/>
</dbReference>
<evidence type="ECO:0008006" key="3">
    <source>
        <dbReference type="Google" id="ProtNLM"/>
    </source>
</evidence>
<proteinExistence type="predicted"/>
<organism evidence="1 2">
    <name type="scientific">Oceanirhabdus seepicola</name>
    <dbReference type="NCBI Taxonomy" id="2828781"/>
    <lineage>
        <taxon>Bacteria</taxon>
        <taxon>Bacillati</taxon>
        <taxon>Bacillota</taxon>
        <taxon>Clostridia</taxon>
        <taxon>Eubacteriales</taxon>
        <taxon>Clostridiaceae</taxon>
        <taxon>Oceanirhabdus</taxon>
    </lineage>
</organism>
<sequence length="331" mass="38900">MKYNSFDELEVAYCKLSDNEKFKEAIELFEEGLKTLPKEEYEKKFYDIMTEKCWLYCNDGRFDEAVETFSDLIDKGYICTIDWNWDELKGHEKYKELEEKNERMKIEAQKNAKFEYVVHVPEGYSEDKKYPLFFSLHGDGDNIKGHERYWKPEWLTKRGFIVVCPQSSKVHYHEGYIWIDKDFYAESIETRKYPYTYGAMHDEFKDCYDTICEQYSVDEDNVIIGGYSGGSVASIDITISNLIPVKGAIPLCSFKPRSFTEENVKGALQRGVKFVFMDGQKDVPMEEVDEMISELEGHGIPYEYYINEGIGHMYPEDLEEKLDRALSFIMK</sequence>
<name>A0A9J6NZT4_9CLOT</name>
<dbReference type="RefSeq" id="WP_250858978.1">
    <property type="nucleotide sequence ID" value="NZ_JAGSOJ010000002.1"/>
</dbReference>
<evidence type="ECO:0000313" key="1">
    <source>
        <dbReference type="EMBL" id="MCM1989938.1"/>
    </source>
</evidence>
<comment type="caution">
    <text evidence="1">The sequence shown here is derived from an EMBL/GenBank/DDBJ whole genome shotgun (WGS) entry which is preliminary data.</text>
</comment>
<dbReference type="SUPFAM" id="SSF53474">
    <property type="entry name" value="alpha/beta-Hydrolases"/>
    <property type="match status" value="1"/>
</dbReference>
<dbReference type="Gene3D" id="3.40.50.1820">
    <property type="entry name" value="alpha/beta hydrolase"/>
    <property type="match status" value="1"/>
</dbReference>
<evidence type="ECO:0000313" key="2">
    <source>
        <dbReference type="Proteomes" id="UP001056429"/>
    </source>
</evidence>
<accession>A0A9J6NZT4</accession>
<dbReference type="Proteomes" id="UP001056429">
    <property type="component" value="Unassembled WGS sequence"/>
</dbReference>
<dbReference type="EMBL" id="JAGSOJ010000002">
    <property type="protein sequence ID" value="MCM1989938.1"/>
    <property type="molecule type" value="Genomic_DNA"/>
</dbReference>
<dbReference type="AlphaFoldDB" id="A0A9J6NZT4"/>
<gene>
    <name evidence="1" type="ORF">KDK92_09310</name>
</gene>
<reference evidence="1" key="2">
    <citation type="submission" date="2021-04" db="EMBL/GenBank/DDBJ databases">
        <authorList>
            <person name="Dong X."/>
        </authorList>
    </citation>
    <scope>NUCLEOTIDE SEQUENCE</scope>
    <source>
        <strain evidence="1">ZWT</strain>
    </source>
</reference>
<dbReference type="SUPFAM" id="SSF48452">
    <property type="entry name" value="TPR-like"/>
    <property type="match status" value="1"/>
</dbReference>
<reference evidence="1" key="1">
    <citation type="journal article" date="2021" name="mSystems">
        <title>Bacteria and Archaea Synergistically Convert Glycine Betaine to Biogenic Methane in the Formosa Cold Seep of the South China Sea.</title>
        <authorList>
            <person name="Li L."/>
            <person name="Zhang W."/>
            <person name="Zhang S."/>
            <person name="Song L."/>
            <person name="Sun Q."/>
            <person name="Zhang H."/>
            <person name="Xiang H."/>
            <person name="Dong X."/>
        </authorList>
    </citation>
    <scope>NUCLEOTIDE SEQUENCE</scope>
    <source>
        <strain evidence="1">ZWT</strain>
    </source>
</reference>